<name>A0A8H4VSC4_9AGAR</name>
<proteinExistence type="predicted"/>
<feature type="compositionally biased region" description="Basic residues" evidence="1">
    <location>
        <begin position="52"/>
        <end position="65"/>
    </location>
</feature>
<dbReference type="EMBL" id="JAACJL010000015">
    <property type="protein sequence ID" value="KAF4621041.1"/>
    <property type="molecule type" value="Genomic_DNA"/>
</dbReference>
<evidence type="ECO:0000313" key="3">
    <source>
        <dbReference type="Proteomes" id="UP000521872"/>
    </source>
</evidence>
<organism evidence="2 3">
    <name type="scientific">Agrocybe pediades</name>
    <dbReference type="NCBI Taxonomy" id="84607"/>
    <lineage>
        <taxon>Eukaryota</taxon>
        <taxon>Fungi</taxon>
        <taxon>Dikarya</taxon>
        <taxon>Basidiomycota</taxon>
        <taxon>Agaricomycotina</taxon>
        <taxon>Agaricomycetes</taxon>
        <taxon>Agaricomycetidae</taxon>
        <taxon>Agaricales</taxon>
        <taxon>Agaricineae</taxon>
        <taxon>Strophariaceae</taxon>
        <taxon>Agrocybe</taxon>
    </lineage>
</organism>
<reference evidence="2 3" key="1">
    <citation type="submission" date="2019-12" db="EMBL/GenBank/DDBJ databases">
        <authorList>
            <person name="Floudas D."/>
            <person name="Bentzer J."/>
            <person name="Ahren D."/>
            <person name="Johansson T."/>
            <person name="Persson P."/>
            <person name="Tunlid A."/>
        </authorList>
    </citation>
    <scope>NUCLEOTIDE SEQUENCE [LARGE SCALE GENOMIC DNA]</scope>
    <source>
        <strain evidence="2 3">CBS 102.39</strain>
    </source>
</reference>
<keyword evidence="3" id="KW-1185">Reference proteome</keyword>
<comment type="caution">
    <text evidence="2">The sequence shown here is derived from an EMBL/GenBank/DDBJ whole genome shotgun (WGS) entry which is preliminary data.</text>
</comment>
<feature type="region of interest" description="Disordered" evidence="1">
    <location>
        <begin position="31"/>
        <end position="91"/>
    </location>
</feature>
<accession>A0A8H4VSC4</accession>
<sequence length="195" mass="22528">MSRNRPKLYNDGLTKQQRYVQRLMLLFLPSLSETDSRDHPRNKEKVYAANAARRRRERAAKRKSKVLTESPEDTPPKESSATPPVEDTKTPALTEEVDSLFLSWYADIDDAITRFDKCWNMKHGWRNKTPFASSKTEALLKAKIEGSRELLDRLQDLLQLLPPGSDDWNLALSRIQTTSFKTGQMVRITSYFTNH</sequence>
<dbReference type="AlphaFoldDB" id="A0A8H4VSC4"/>
<evidence type="ECO:0000256" key="1">
    <source>
        <dbReference type="SAM" id="MobiDB-lite"/>
    </source>
</evidence>
<dbReference type="Proteomes" id="UP000521872">
    <property type="component" value="Unassembled WGS sequence"/>
</dbReference>
<protein>
    <submittedName>
        <fullName evidence="2">Uncharacterized protein</fullName>
    </submittedName>
</protein>
<gene>
    <name evidence="2" type="ORF">D9613_000364</name>
</gene>
<feature type="compositionally biased region" description="Basic and acidic residues" evidence="1">
    <location>
        <begin position="34"/>
        <end position="46"/>
    </location>
</feature>
<evidence type="ECO:0000313" key="2">
    <source>
        <dbReference type="EMBL" id="KAF4621041.1"/>
    </source>
</evidence>